<sequence length="609" mass="66388">MKESFLLYKRLLGYIRPYWRVVLLSFLAMAVGALCAPAMPALLQPLIDNFNARSDAVSAAPTTAVAAHGMLAQMSTWVDQLKAALRQDIRLIPLLILVVAIVKGITDYVASVASQWVSNKAIQDIREDVFRHQILLPVAEHQKQTSGRMLSRISYDIGQAGSALSTAWIVVIQDSLTILFLTVTLLVTAWELTLVILAIAPVIAWIIRMASSKMRSSSRDMQSTMALLTNIVEESIAGLKEIKIFGTQAHENERFKRVGNQLRRESMRVVRVSSLNVPLVQILASAAIAIVIFVATSLSASRDFSSGQFVAYITTMALLFEPIRRLTNVNSTIQRGLAGAQSIFELLDTPPETDQGKLPAPKSGGAIRFEHLGFRYPGQERAALVDFNLDVAGGETVAFVGASGSGKTTLMSLIARFFDADQGRILIDGVPIDAMPLTELRAQLALVGQHAALFDDTISNNIAYGRQGATQEEIVQAASQAHALEFIQNKPEGFALRIGTNGNQLSGGQRQRLAIARAFLKDAPILLLDEATSALDNESERVVREALVELRRNRTVLVIAHRLTTIRDANRIVVMDQGRIVEVGSHTELLAANGAYAQLLASGEEIIHD</sequence>
<dbReference type="InterPro" id="IPR027417">
    <property type="entry name" value="P-loop_NTPase"/>
</dbReference>
<evidence type="ECO:0000256" key="7">
    <source>
        <dbReference type="ARBA" id="ARBA00022967"/>
    </source>
</evidence>
<feature type="transmembrane region" description="Helical" evidence="11">
    <location>
        <begin position="91"/>
        <end position="110"/>
    </location>
</feature>
<keyword evidence="15" id="KW-1185">Reference proteome</keyword>
<dbReference type="RefSeq" id="WP_327601136.1">
    <property type="nucleotide sequence ID" value="NZ_JAYXHS010000005.1"/>
</dbReference>
<keyword evidence="3" id="KW-1003">Cell membrane</keyword>
<dbReference type="InterPro" id="IPR003439">
    <property type="entry name" value="ABC_transporter-like_ATP-bd"/>
</dbReference>
<keyword evidence="8 11" id="KW-1133">Transmembrane helix</keyword>
<dbReference type="SMART" id="SM00382">
    <property type="entry name" value="AAA"/>
    <property type="match status" value="1"/>
</dbReference>
<evidence type="ECO:0000256" key="11">
    <source>
        <dbReference type="SAM" id="Phobius"/>
    </source>
</evidence>
<comment type="caution">
    <text evidence="14">The sequence shown here is derived from an EMBL/GenBank/DDBJ whole genome shotgun (WGS) entry which is preliminary data.</text>
</comment>
<keyword evidence="4 11" id="KW-0812">Transmembrane</keyword>
<evidence type="ECO:0000256" key="8">
    <source>
        <dbReference type="ARBA" id="ARBA00022989"/>
    </source>
</evidence>
<evidence type="ECO:0000256" key="2">
    <source>
        <dbReference type="ARBA" id="ARBA00022448"/>
    </source>
</evidence>
<keyword evidence="7" id="KW-1278">Translocase</keyword>
<evidence type="ECO:0000259" key="12">
    <source>
        <dbReference type="PROSITE" id="PS50893"/>
    </source>
</evidence>
<dbReference type="Pfam" id="PF00664">
    <property type="entry name" value="ABC_membrane"/>
    <property type="match status" value="1"/>
</dbReference>
<dbReference type="SUPFAM" id="SSF90123">
    <property type="entry name" value="ABC transporter transmembrane region"/>
    <property type="match status" value="1"/>
</dbReference>
<keyword evidence="10 11" id="KW-0472">Membrane</keyword>
<proteinExistence type="predicted"/>
<dbReference type="InterPro" id="IPR017871">
    <property type="entry name" value="ABC_transporter-like_CS"/>
</dbReference>
<evidence type="ECO:0000256" key="4">
    <source>
        <dbReference type="ARBA" id="ARBA00022692"/>
    </source>
</evidence>
<keyword evidence="2" id="KW-0813">Transport</keyword>
<organism evidence="14 15">
    <name type="scientific">Uliginosibacterium silvisoli</name>
    <dbReference type="NCBI Taxonomy" id="3114758"/>
    <lineage>
        <taxon>Bacteria</taxon>
        <taxon>Pseudomonadati</taxon>
        <taxon>Pseudomonadota</taxon>
        <taxon>Betaproteobacteria</taxon>
        <taxon>Rhodocyclales</taxon>
        <taxon>Zoogloeaceae</taxon>
        <taxon>Uliginosibacterium</taxon>
    </lineage>
</organism>
<dbReference type="NCBIfam" id="TIGR02203">
    <property type="entry name" value="MsbA_lipidA"/>
    <property type="match status" value="1"/>
</dbReference>
<keyword evidence="5" id="KW-0547">Nucleotide-binding</keyword>
<feature type="transmembrane region" description="Helical" evidence="11">
    <location>
        <begin position="21"/>
        <end position="43"/>
    </location>
</feature>
<dbReference type="PROSITE" id="PS50893">
    <property type="entry name" value="ABC_TRANSPORTER_2"/>
    <property type="match status" value="1"/>
</dbReference>
<evidence type="ECO:0000256" key="9">
    <source>
        <dbReference type="ARBA" id="ARBA00023055"/>
    </source>
</evidence>
<protein>
    <submittedName>
        <fullName evidence="14">Lipid A export permease/ATP-binding protein MsbA</fullName>
    </submittedName>
</protein>
<dbReference type="SUPFAM" id="SSF52540">
    <property type="entry name" value="P-loop containing nucleoside triphosphate hydrolases"/>
    <property type="match status" value="1"/>
</dbReference>
<evidence type="ECO:0000313" key="15">
    <source>
        <dbReference type="Proteomes" id="UP001331561"/>
    </source>
</evidence>
<evidence type="ECO:0000256" key="10">
    <source>
        <dbReference type="ARBA" id="ARBA00023136"/>
    </source>
</evidence>
<keyword evidence="9" id="KW-0445">Lipid transport</keyword>
<feature type="domain" description="ABC transporter" evidence="12">
    <location>
        <begin position="367"/>
        <end position="602"/>
    </location>
</feature>
<dbReference type="PROSITE" id="PS50929">
    <property type="entry name" value="ABC_TM1F"/>
    <property type="match status" value="1"/>
</dbReference>
<evidence type="ECO:0000256" key="1">
    <source>
        <dbReference type="ARBA" id="ARBA00004651"/>
    </source>
</evidence>
<evidence type="ECO:0000259" key="13">
    <source>
        <dbReference type="PROSITE" id="PS50929"/>
    </source>
</evidence>
<dbReference type="PROSITE" id="PS00211">
    <property type="entry name" value="ABC_TRANSPORTER_1"/>
    <property type="match status" value="1"/>
</dbReference>
<dbReference type="EMBL" id="JAYXHS010000005">
    <property type="protein sequence ID" value="MEC5388160.1"/>
    <property type="molecule type" value="Genomic_DNA"/>
</dbReference>
<dbReference type="InterPro" id="IPR011527">
    <property type="entry name" value="ABC1_TM_dom"/>
</dbReference>
<feature type="transmembrane region" description="Helical" evidence="11">
    <location>
        <begin position="178"/>
        <end position="207"/>
    </location>
</feature>
<dbReference type="InterPro" id="IPR036640">
    <property type="entry name" value="ABC1_TM_sf"/>
</dbReference>
<dbReference type="PANTHER" id="PTHR43394:SF1">
    <property type="entry name" value="ATP-BINDING CASSETTE SUB-FAMILY B MEMBER 10, MITOCHONDRIAL"/>
    <property type="match status" value="1"/>
</dbReference>
<dbReference type="Pfam" id="PF00005">
    <property type="entry name" value="ABC_tran"/>
    <property type="match status" value="1"/>
</dbReference>
<dbReference type="Gene3D" id="1.20.1560.10">
    <property type="entry name" value="ABC transporter type 1, transmembrane domain"/>
    <property type="match status" value="1"/>
</dbReference>
<reference evidence="14 15" key="1">
    <citation type="submission" date="2024-01" db="EMBL/GenBank/DDBJ databases">
        <title>Uliginosibacterium soil sp. nov.</title>
        <authorList>
            <person name="Lv Y."/>
        </authorList>
    </citation>
    <scope>NUCLEOTIDE SEQUENCE [LARGE SCALE GENOMIC DNA]</scope>
    <source>
        <strain evidence="14 15">H3</strain>
    </source>
</reference>
<dbReference type="InterPro" id="IPR039421">
    <property type="entry name" value="Type_1_exporter"/>
</dbReference>
<feature type="transmembrane region" description="Helical" evidence="11">
    <location>
        <begin position="277"/>
        <end position="298"/>
    </location>
</feature>
<feature type="domain" description="ABC transmembrane type-1" evidence="13">
    <location>
        <begin position="23"/>
        <end position="335"/>
    </location>
</feature>
<evidence type="ECO:0000256" key="5">
    <source>
        <dbReference type="ARBA" id="ARBA00022741"/>
    </source>
</evidence>
<dbReference type="InterPro" id="IPR003593">
    <property type="entry name" value="AAA+_ATPase"/>
</dbReference>
<evidence type="ECO:0000256" key="6">
    <source>
        <dbReference type="ARBA" id="ARBA00022840"/>
    </source>
</evidence>
<accession>A0ABU6KA44</accession>
<dbReference type="InterPro" id="IPR011917">
    <property type="entry name" value="ABC_transpr_lipidA"/>
</dbReference>
<evidence type="ECO:0000313" key="14">
    <source>
        <dbReference type="EMBL" id="MEC5388160.1"/>
    </source>
</evidence>
<dbReference type="Proteomes" id="UP001331561">
    <property type="component" value="Unassembled WGS sequence"/>
</dbReference>
<gene>
    <name evidence="14" type="primary">msbA</name>
    <name evidence="14" type="ORF">VVD49_20670</name>
</gene>
<comment type="subcellular location">
    <subcellularLocation>
        <location evidence="1">Cell membrane</location>
        <topology evidence="1">Multi-pass membrane protein</topology>
    </subcellularLocation>
</comment>
<dbReference type="CDD" id="cd18552">
    <property type="entry name" value="ABC_6TM_MsbA_like"/>
    <property type="match status" value="1"/>
</dbReference>
<name>A0ABU6KA44_9RHOO</name>
<evidence type="ECO:0000256" key="3">
    <source>
        <dbReference type="ARBA" id="ARBA00022475"/>
    </source>
</evidence>
<dbReference type="Gene3D" id="3.40.50.300">
    <property type="entry name" value="P-loop containing nucleotide triphosphate hydrolases"/>
    <property type="match status" value="1"/>
</dbReference>
<dbReference type="PANTHER" id="PTHR43394">
    <property type="entry name" value="ATP-DEPENDENT PERMEASE MDL1, MITOCHONDRIAL"/>
    <property type="match status" value="1"/>
</dbReference>
<keyword evidence="6" id="KW-0067">ATP-binding</keyword>